<accession>F6DTH6</accession>
<dbReference type="PANTHER" id="PTHR30050">
    <property type="entry name" value="CHROMOSOMAL REPLICATION INITIATOR PROTEIN DNAA"/>
    <property type="match status" value="1"/>
</dbReference>
<dbReference type="Proteomes" id="UP000009234">
    <property type="component" value="Chromosome"/>
</dbReference>
<name>F6DTH6_DESRL</name>
<dbReference type="PANTHER" id="PTHR30050:SF4">
    <property type="entry name" value="ATP-BINDING PROTEIN RV3427C IN INSERTION SEQUENCE-RELATED"/>
    <property type="match status" value="1"/>
</dbReference>
<dbReference type="SMART" id="SM00382">
    <property type="entry name" value="AAA"/>
    <property type="match status" value="1"/>
</dbReference>
<dbReference type="GO" id="GO:0006260">
    <property type="term" value="P:DNA replication"/>
    <property type="evidence" value="ECO:0007669"/>
    <property type="project" value="TreeGrafter"/>
</dbReference>
<reference evidence="2 3" key="2">
    <citation type="journal article" date="2012" name="Stand. Genomic Sci.">
        <title>Complete genome sequence of the sulfate-reducing firmicute Desulfotomaculum ruminis type strain (DL(T)).</title>
        <authorList>
            <person name="Spring S."/>
            <person name="Visser M."/>
            <person name="Lu M."/>
            <person name="Copeland A."/>
            <person name="Lapidus A."/>
            <person name="Lucas S."/>
            <person name="Cheng J.F."/>
            <person name="Han C."/>
            <person name="Tapia R."/>
            <person name="Goodwin L.A."/>
            <person name="Pitluck S."/>
            <person name="Ivanova N."/>
            <person name="Land M."/>
            <person name="Hauser L."/>
            <person name="Larimer F."/>
            <person name="Rohde M."/>
            <person name="Goker M."/>
            <person name="Detter J.C."/>
            <person name="Kyrpides N.C."/>
            <person name="Woyke T."/>
            <person name="Schaap P.J."/>
            <person name="Plugge C.M."/>
            <person name="Muyzer G."/>
            <person name="Kuever J."/>
            <person name="Pereira I.A."/>
            <person name="Parshina S.N."/>
            <person name="Bernier-Latmani R."/>
            <person name="Stams A.J."/>
            <person name="Klenk H.P."/>
        </authorList>
    </citation>
    <scope>NUCLEOTIDE SEQUENCE [LARGE SCALE GENOMIC DNA]</scope>
    <source>
        <strain evidence="3">ATCC 23193 / DSM 2154 / NCIB 8452 / DL</strain>
    </source>
</reference>
<sequence length="264" mass="30146">MELAANIIKTQFKGVPTVTGGNATPTKDPCPFNRCDGSGLISFKKNGLDFMEHCECLEVKNKIRKIGELFDRAGIPKKYAAKTLDQYSPRNELQHRALEIARRYVEKYQEIKETEKNGLYFVGPTGTGKTHLAYAIVNALIERYQIPAVVSVVPDLLDLLRPKRENNEAENRLELAKSNELLLLDDFGSERESSWVTERMFVIVNARCERQLPTIITSNVPLDLLEKDVHGRTVLAWERITSKIRDMCYQILMDGEDFRRLSAR</sequence>
<dbReference type="InterPro" id="IPR002611">
    <property type="entry name" value="IstB_ATP-bd"/>
</dbReference>
<dbReference type="Pfam" id="PF01695">
    <property type="entry name" value="IstB_IS21"/>
    <property type="match status" value="1"/>
</dbReference>
<dbReference type="RefSeq" id="WP_013841802.1">
    <property type="nucleotide sequence ID" value="NC_015589.1"/>
</dbReference>
<organism evidence="2 3">
    <name type="scientific">Desulforamulus ruminis (strain ATCC 23193 / DSM 2154 / NCIMB 8452 / DL)</name>
    <name type="common">Desulfotomaculum ruminis</name>
    <dbReference type="NCBI Taxonomy" id="696281"/>
    <lineage>
        <taxon>Bacteria</taxon>
        <taxon>Bacillati</taxon>
        <taxon>Bacillota</taxon>
        <taxon>Clostridia</taxon>
        <taxon>Eubacteriales</taxon>
        <taxon>Peptococcaceae</taxon>
        <taxon>Desulforamulus</taxon>
    </lineage>
</organism>
<dbReference type="InterPro" id="IPR027417">
    <property type="entry name" value="P-loop_NTPase"/>
</dbReference>
<protein>
    <submittedName>
        <fullName evidence="2">IstB domain protein ATP-binding protein</fullName>
    </submittedName>
</protein>
<dbReference type="AlphaFoldDB" id="F6DTH6"/>
<dbReference type="eggNOG" id="COG1484">
    <property type="taxonomic scope" value="Bacteria"/>
</dbReference>
<gene>
    <name evidence="2" type="ordered locus">Desru_1775</name>
</gene>
<feature type="domain" description="AAA+ ATPase" evidence="1">
    <location>
        <begin position="115"/>
        <end position="241"/>
    </location>
</feature>
<dbReference type="SUPFAM" id="SSF52540">
    <property type="entry name" value="P-loop containing nucleoside triphosphate hydrolases"/>
    <property type="match status" value="1"/>
</dbReference>
<evidence type="ECO:0000259" key="1">
    <source>
        <dbReference type="SMART" id="SM00382"/>
    </source>
</evidence>
<dbReference type="STRING" id="696281.Desru_1775"/>
<dbReference type="Gene3D" id="3.40.50.300">
    <property type="entry name" value="P-loop containing nucleotide triphosphate hydrolases"/>
    <property type="match status" value="1"/>
</dbReference>
<proteinExistence type="predicted"/>
<keyword evidence="2" id="KW-0547">Nucleotide-binding</keyword>
<evidence type="ECO:0000313" key="2">
    <source>
        <dbReference type="EMBL" id="AEG60038.1"/>
    </source>
</evidence>
<keyword evidence="2" id="KW-0067">ATP-binding</keyword>
<evidence type="ECO:0000313" key="3">
    <source>
        <dbReference type="Proteomes" id="UP000009234"/>
    </source>
</evidence>
<dbReference type="HOGENOM" id="CLU_062999_3_2_9"/>
<dbReference type="KEGG" id="dru:Desru_1775"/>
<dbReference type="GO" id="GO:0005524">
    <property type="term" value="F:ATP binding"/>
    <property type="evidence" value="ECO:0007669"/>
    <property type="project" value="UniProtKB-KW"/>
</dbReference>
<dbReference type="CDD" id="cd00009">
    <property type="entry name" value="AAA"/>
    <property type="match status" value="1"/>
</dbReference>
<keyword evidence="3" id="KW-1185">Reference proteome</keyword>
<reference evidence="3" key="1">
    <citation type="submission" date="2011-05" db="EMBL/GenBank/DDBJ databases">
        <title>Complete sequence of Desulfotomaculum ruminis DSM 2154.</title>
        <authorList>
            <person name="Lucas S."/>
            <person name="Copeland A."/>
            <person name="Lapidus A."/>
            <person name="Cheng J.-F."/>
            <person name="Goodwin L."/>
            <person name="Pitluck S."/>
            <person name="Lu M."/>
            <person name="Detter J.C."/>
            <person name="Han C."/>
            <person name="Tapia R."/>
            <person name="Land M."/>
            <person name="Hauser L."/>
            <person name="Kyrpides N."/>
            <person name="Ivanova N."/>
            <person name="Mikhailova N."/>
            <person name="Pagani I."/>
            <person name="Stams A.J.M."/>
            <person name="Plugge C.M."/>
            <person name="Muyzer G."/>
            <person name="Kuever J."/>
            <person name="Parshina S.N."/>
            <person name="Ivanova A.E."/>
            <person name="Nazina T.N."/>
            <person name="Brambilla E."/>
            <person name="Spring S."/>
            <person name="Klenk H.-P."/>
            <person name="Woyke T."/>
        </authorList>
    </citation>
    <scope>NUCLEOTIDE SEQUENCE [LARGE SCALE GENOMIC DNA]</scope>
    <source>
        <strain evidence="3">ATCC 23193 / DSM 2154 / NCIB 8452 / DL</strain>
    </source>
</reference>
<dbReference type="InterPro" id="IPR003593">
    <property type="entry name" value="AAA+_ATPase"/>
</dbReference>
<dbReference type="EMBL" id="CP002780">
    <property type="protein sequence ID" value="AEG60038.1"/>
    <property type="molecule type" value="Genomic_DNA"/>
</dbReference>